<comment type="caution">
    <text evidence="1">The sequence shown here is derived from an EMBL/GenBank/DDBJ whole genome shotgun (WGS) entry which is preliminary data.</text>
</comment>
<organism evidence="1 2">
    <name type="scientific">Vitis vinifera</name>
    <name type="common">Grape</name>
    <dbReference type="NCBI Taxonomy" id="29760"/>
    <lineage>
        <taxon>Eukaryota</taxon>
        <taxon>Viridiplantae</taxon>
        <taxon>Streptophyta</taxon>
        <taxon>Embryophyta</taxon>
        <taxon>Tracheophyta</taxon>
        <taxon>Spermatophyta</taxon>
        <taxon>Magnoliopsida</taxon>
        <taxon>eudicotyledons</taxon>
        <taxon>Gunneridae</taxon>
        <taxon>Pentapetalae</taxon>
        <taxon>rosids</taxon>
        <taxon>Vitales</taxon>
        <taxon>Vitaceae</taxon>
        <taxon>Viteae</taxon>
        <taxon>Vitis</taxon>
    </lineage>
</organism>
<proteinExistence type="predicted"/>
<accession>A0A438G9X5</accession>
<reference evidence="1 2" key="1">
    <citation type="journal article" date="2018" name="PLoS Genet.">
        <title>Population sequencing reveals clonal diversity and ancestral inbreeding in the grapevine cultivar Chardonnay.</title>
        <authorList>
            <person name="Roach M.J."/>
            <person name="Johnson D.L."/>
            <person name="Bohlmann J."/>
            <person name="van Vuuren H.J."/>
            <person name="Jones S.J."/>
            <person name="Pretorius I.S."/>
            <person name="Schmidt S.A."/>
            <person name="Borneman A.R."/>
        </authorList>
    </citation>
    <scope>NUCLEOTIDE SEQUENCE [LARGE SCALE GENOMIC DNA]</scope>
    <source>
        <strain evidence="2">cv. Chardonnay</strain>
        <tissue evidence="1">Leaf</tissue>
    </source>
</reference>
<evidence type="ECO:0000313" key="1">
    <source>
        <dbReference type="EMBL" id="RVW69017.1"/>
    </source>
</evidence>
<evidence type="ECO:0008006" key="3">
    <source>
        <dbReference type="Google" id="ProtNLM"/>
    </source>
</evidence>
<name>A0A438G9X5_VITVI</name>
<dbReference type="AlphaFoldDB" id="A0A438G9X5"/>
<evidence type="ECO:0000313" key="2">
    <source>
        <dbReference type="Proteomes" id="UP000288805"/>
    </source>
</evidence>
<gene>
    <name evidence="1" type="ORF">CK203_061096</name>
</gene>
<protein>
    <recommendedName>
        <fullName evidence="3">Retrotransposon gag domain-containing protein</fullName>
    </recommendedName>
</protein>
<dbReference type="Proteomes" id="UP000288805">
    <property type="component" value="Unassembled WGS sequence"/>
</dbReference>
<dbReference type="EMBL" id="QGNW01000511">
    <property type="protein sequence ID" value="RVW69017.1"/>
    <property type="molecule type" value="Genomic_DNA"/>
</dbReference>
<sequence>MDPQYATVDQLTEITDTMASLRDVILGLVGLYSSTSATTPSSVSPVAGAFLLHGQTKTTPHSVVTPAQIVDDTQARIDRIEQRIRSLHVSDRVMGWDRYDDLPVAALLVEFHMLDVGRLDEAQMIMLFPLSLSGVAQRWELEALRQRPDESITSFISHWREKITQIIDRPSERDQISMIMRSLQPRFARLFLFRLKGEEVGDQYRPTTPYRLVGPTYLHLAPQLVYATQTPQGHLYSSINGVLIAPLPPRPPPHPTLPGFRTGLHCASHQRADRLPAVATDPLPTHDTRDDPRPFRLIPYEIPRQTVVSSVYLQHVLPMTPFILFPEEYGPIHRDVQIVTRSGRVAQPSPVDRSFAGIDTKEDVQKEDDEILHQLFTTQACISIWSLLASSSTHRDALIRAFSKIKVDTATTPKGLIHFLKADRATCIVFSDDDLLPDGSDHVRPLFIDVACSGRRVSSVLLDNGSTLNVCPLVIAIALRFSPFDFGASTQIIKAYNGTQRTVMGTLTTHVMIGDVVTSSKPVLQISHSEDDLHLTEFTFDKVQVVSLENDSRDMGPRKFAFTVDHDIPYGLGYTPFEEDGGHMALLHQDRLDDYFTKGSEHAPCTEGVDRVPEAVEIQGIQQALGQMCLSSKTIKPPEAMIVASPSSDRAHCVFHVLS</sequence>